<protein>
    <submittedName>
        <fullName evidence="1">Uncharacterized protein</fullName>
    </submittedName>
</protein>
<dbReference type="Proteomes" id="UP000195305">
    <property type="component" value="Unassembled WGS sequence"/>
</dbReference>
<reference evidence="1 2" key="1">
    <citation type="journal article" date="2018" name="BMC Genomics">
        <title>Whole genome sequencing and function prediction of 133 gut anaerobes isolated from chicken caecum in pure cultures.</title>
        <authorList>
            <person name="Medvecky M."/>
            <person name="Cejkova D."/>
            <person name="Polansky O."/>
            <person name="Karasova D."/>
            <person name="Kubasova T."/>
            <person name="Cizek A."/>
            <person name="Rychlik I."/>
        </authorList>
    </citation>
    <scope>NUCLEOTIDE SEQUENCE [LARGE SCALE GENOMIC DNA]</scope>
    <source>
        <strain evidence="1 2">An13</strain>
    </source>
</reference>
<organism evidence="1 2">
    <name type="scientific">Massilimicrobiota timonensis</name>
    <dbReference type="NCBI Taxonomy" id="1776392"/>
    <lineage>
        <taxon>Bacteria</taxon>
        <taxon>Bacillati</taxon>
        <taxon>Bacillota</taxon>
        <taxon>Erysipelotrichia</taxon>
        <taxon>Erysipelotrichales</taxon>
        <taxon>Erysipelotrichaceae</taxon>
        <taxon>Massilimicrobiota</taxon>
    </lineage>
</organism>
<evidence type="ECO:0000313" key="1">
    <source>
        <dbReference type="EMBL" id="OUQ36042.1"/>
    </source>
</evidence>
<gene>
    <name evidence="1" type="ORF">B5E75_01860</name>
</gene>
<keyword evidence="2" id="KW-1185">Reference proteome</keyword>
<accession>A0A1Y4T4B1</accession>
<evidence type="ECO:0000313" key="2">
    <source>
        <dbReference type="Proteomes" id="UP000195305"/>
    </source>
</evidence>
<proteinExistence type="predicted"/>
<dbReference type="RefSeq" id="WP_087357099.1">
    <property type="nucleotide sequence ID" value="NZ_NFLJ01000004.1"/>
</dbReference>
<dbReference type="AlphaFoldDB" id="A0A1Y4T4B1"/>
<dbReference type="EMBL" id="NFLJ01000004">
    <property type="protein sequence ID" value="OUQ36042.1"/>
    <property type="molecule type" value="Genomic_DNA"/>
</dbReference>
<dbReference type="OrthoDB" id="1654265at2"/>
<sequence>MCNQCQQKIYQFKYDYFFHYLLIYISRLRCFLCQYVSGDNTIQKTYVRNSKTFKSSYQNKKLILDVVVEDDHGRLYDFEMNNYDIQLEDEIRFLRYSER</sequence>
<name>A0A1Y4T4B1_9FIRM</name>
<comment type="caution">
    <text evidence="1">The sequence shown here is derived from an EMBL/GenBank/DDBJ whole genome shotgun (WGS) entry which is preliminary data.</text>
</comment>